<protein>
    <submittedName>
        <fullName evidence="4">Efflux pump terJ</fullName>
    </submittedName>
</protein>
<comment type="subcellular location">
    <subcellularLocation>
        <location evidence="1">Membrane</location>
        <topology evidence="1">Multi-pass membrane protein</topology>
    </subcellularLocation>
</comment>
<dbReference type="GO" id="GO:0016020">
    <property type="term" value="C:membrane"/>
    <property type="evidence" value="ECO:0007669"/>
    <property type="project" value="UniProtKB-SubCell"/>
</dbReference>
<dbReference type="InterPro" id="IPR020846">
    <property type="entry name" value="MFS_dom"/>
</dbReference>
<evidence type="ECO:0000313" key="4">
    <source>
        <dbReference type="EMBL" id="KAG7424765.1"/>
    </source>
</evidence>
<gene>
    <name evidence="4" type="primary">terJ-1</name>
    <name evidence="4" type="ORF">Forpi1262_v014239</name>
</gene>
<feature type="transmembrane region" description="Helical" evidence="2">
    <location>
        <begin position="185"/>
        <end position="208"/>
    </location>
</feature>
<feature type="transmembrane region" description="Helical" evidence="2">
    <location>
        <begin position="365"/>
        <end position="387"/>
    </location>
</feature>
<reference evidence="4" key="1">
    <citation type="submission" date="2021-04" db="EMBL/GenBank/DDBJ databases">
        <title>First draft genome resource for Brassicaceae pathogens Fusarium oxysporum f. sp. raphani and Fusarium oxysporum f. sp. rapae.</title>
        <authorList>
            <person name="Asai S."/>
        </authorList>
    </citation>
    <scope>NUCLEOTIDE SEQUENCE</scope>
    <source>
        <strain evidence="4">Tf1262</strain>
    </source>
</reference>
<organism evidence="4 5">
    <name type="scientific">Fusarium oxysporum f. sp. raphani</name>
    <dbReference type="NCBI Taxonomy" id="96318"/>
    <lineage>
        <taxon>Eukaryota</taxon>
        <taxon>Fungi</taxon>
        <taxon>Dikarya</taxon>
        <taxon>Ascomycota</taxon>
        <taxon>Pezizomycotina</taxon>
        <taxon>Sordariomycetes</taxon>
        <taxon>Hypocreomycetidae</taxon>
        <taxon>Hypocreales</taxon>
        <taxon>Nectriaceae</taxon>
        <taxon>Fusarium</taxon>
        <taxon>Fusarium oxysporum species complex</taxon>
    </lineage>
</organism>
<keyword evidence="2" id="KW-0812">Transmembrane</keyword>
<feature type="transmembrane region" description="Helical" evidence="2">
    <location>
        <begin position="126"/>
        <end position="146"/>
    </location>
</feature>
<evidence type="ECO:0000259" key="3">
    <source>
        <dbReference type="PROSITE" id="PS50850"/>
    </source>
</evidence>
<feature type="transmembrane region" description="Helical" evidence="2">
    <location>
        <begin position="98"/>
        <end position="119"/>
    </location>
</feature>
<feature type="transmembrane region" description="Helical" evidence="2">
    <location>
        <begin position="394"/>
        <end position="412"/>
    </location>
</feature>
<name>A0A8J5PM92_FUSOX</name>
<dbReference type="InterPro" id="IPR010349">
    <property type="entry name" value="Asparaginase_II"/>
</dbReference>
<feature type="transmembrane region" description="Helical" evidence="2">
    <location>
        <begin position="59"/>
        <end position="86"/>
    </location>
</feature>
<dbReference type="EMBL" id="JAELUR010000012">
    <property type="protein sequence ID" value="KAG7424765.1"/>
    <property type="molecule type" value="Genomic_DNA"/>
</dbReference>
<dbReference type="PROSITE" id="PS50850">
    <property type="entry name" value="MFS"/>
    <property type="match status" value="1"/>
</dbReference>
<comment type="caution">
    <text evidence="4">The sequence shown here is derived from an EMBL/GenBank/DDBJ whole genome shotgun (WGS) entry which is preliminary data.</text>
</comment>
<feature type="domain" description="Major facilitator superfamily (MFS) profile" evidence="3">
    <location>
        <begin position="58"/>
        <end position="554"/>
    </location>
</feature>
<feature type="transmembrane region" description="Helical" evidence="2">
    <location>
        <begin position="257"/>
        <end position="281"/>
    </location>
</feature>
<feature type="transmembrane region" description="Helical" evidence="2">
    <location>
        <begin position="327"/>
        <end position="345"/>
    </location>
</feature>
<evidence type="ECO:0000256" key="1">
    <source>
        <dbReference type="ARBA" id="ARBA00004141"/>
    </source>
</evidence>
<dbReference type="Proteomes" id="UP000693942">
    <property type="component" value="Unassembled WGS sequence"/>
</dbReference>
<accession>A0A8J5PM92</accession>
<dbReference type="Pfam" id="PF07690">
    <property type="entry name" value="MFS_1"/>
    <property type="match status" value="1"/>
</dbReference>
<feature type="transmembrane region" description="Helical" evidence="2">
    <location>
        <begin position="152"/>
        <end position="173"/>
    </location>
</feature>
<feature type="transmembrane region" description="Helical" evidence="2">
    <location>
        <begin position="287"/>
        <end position="307"/>
    </location>
</feature>
<dbReference type="PANTHER" id="PTHR42110:SF1">
    <property type="entry name" value="L-ASPARAGINASE, PUTATIVE (AFU_ORTHOLOGUE AFUA_3G11890)-RELATED"/>
    <property type="match status" value="1"/>
</dbReference>
<dbReference type="PANTHER" id="PTHR42110">
    <property type="entry name" value="L-ASPARAGINASE, PUTATIVE (AFU_ORTHOLOGUE AFUA_3G11890)-RELATED"/>
    <property type="match status" value="1"/>
</dbReference>
<dbReference type="Pfam" id="PF06089">
    <property type="entry name" value="Asparaginase_II"/>
    <property type="match status" value="1"/>
</dbReference>
<dbReference type="AlphaFoldDB" id="A0A8J5PM92"/>
<dbReference type="GO" id="GO:0022857">
    <property type="term" value="F:transmembrane transporter activity"/>
    <property type="evidence" value="ECO:0007669"/>
    <property type="project" value="InterPro"/>
</dbReference>
<dbReference type="InterPro" id="IPR011701">
    <property type="entry name" value="MFS"/>
</dbReference>
<feature type="transmembrane region" description="Helical" evidence="2">
    <location>
        <begin position="214"/>
        <end position="236"/>
    </location>
</feature>
<evidence type="ECO:0000313" key="5">
    <source>
        <dbReference type="Proteomes" id="UP000693942"/>
    </source>
</evidence>
<keyword evidence="2" id="KW-1133">Transmembrane helix</keyword>
<keyword evidence="2" id="KW-0472">Membrane</keyword>
<proteinExistence type="predicted"/>
<sequence length="865" mass="93019">MTTTTTTNTQHTLLRDQNDLVDSLRQADDSRVISDHPSILNVEVDLQAQPTDATRWETVVVIASATCITGMSSLLGGLVTVCIPMMAKDIELENGLLLWPSSVFALTSGCTLLLSGAMTDVCGANVLYLVGCFLQSAFTLACGLSETGIQLIIFRAFGGIAISLCLPSAVCIITRTFSPGKKRNAAFAFMGGAQPTGFSIGLCIGGVLADTIGWRWGFHGAAALNTIIFLFALKWLPGHQEPRQPVTLTRLAKEADWIGALLASVGLAMASSVLVSIAGSLRNMSQPINITMLTLSVFLFVSFVFWVGRQERRGRPALIPNSFWKNISFTSVCLSVFLVWGAYNATEAIDSLYFQYVQQLSATEASLRFLPAPIGGVLASVIVGLIVHRVCANTAIVISITVSCLSPLLMAIANPAWSYWVCVFPAVLTNAVGANTLYTISNLLITSFFPARTQGVAGGVYNTMAQVGKSFGLASSAVIASSITTKLEGGEKQNPEALLQGYRAAFCLRPASSIMDQDVVASDRGGVIENTHRVHAAVTDASGRLLFAVGNPSRLTLARSAAKPIQILALLQTEGFDRFNFDDADIALMCSSHSSEDRHIEQGQAMLRKVGADEADLRCGGHAALSDKVNRDWIKRSFKPGALCNNCSAKHIGMLAGARVVSETDAKDYHLPEHEIQRRVVHTFKEVSGLEHEEIKWGIDGCNLPAPALPLEALSYLYAVLAKAADAVHDEGSQRTSHHLKRIYDAMWRFPELVGGEGRFCTMLMLAHQGAVVGKLGADGCYGVAIRESDQTRRLGAVGGLGLAVKVEDGDIEILYAAVMEILSRLHIVSDTKTKELDAFHYVERVNSVGVITGKVSFPFRLRSC</sequence>
<evidence type="ECO:0000256" key="2">
    <source>
        <dbReference type="SAM" id="Phobius"/>
    </source>
</evidence>